<evidence type="ECO:0000256" key="13">
    <source>
        <dbReference type="ARBA" id="ARBA00023136"/>
    </source>
</evidence>
<keyword evidence="17" id="KW-1185">Reference proteome</keyword>
<dbReference type="InterPro" id="IPR002401">
    <property type="entry name" value="Cyt_P450_E_grp-I"/>
</dbReference>
<comment type="subcellular location">
    <subcellularLocation>
        <location evidence="4">Endoplasmic reticulum membrane</location>
        <topology evidence="4">Peripheral membrane protein</topology>
    </subcellularLocation>
    <subcellularLocation>
        <location evidence="3">Microsome membrane</location>
        <topology evidence="3">Peripheral membrane protein</topology>
    </subcellularLocation>
</comment>
<dbReference type="GO" id="GO:0005789">
    <property type="term" value="C:endoplasmic reticulum membrane"/>
    <property type="evidence" value="ECO:0007669"/>
    <property type="project" value="UniProtKB-SubCell"/>
</dbReference>
<dbReference type="GO" id="GO:0005506">
    <property type="term" value="F:iron ion binding"/>
    <property type="evidence" value="ECO:0007669"/>
    <property type="project" value="InterPro"/>
</dbReference>
<evidence type="ECO:0000256" key="4">
    <source>
        <dbReference type="ARBA" id="ARBA00004406"/>
    </source>
</evidence>
<evidence type="ECO:0000256" key="11">
    <source>
        <dbReference type="ARBA" id="ARBA00023004"/>
    </source>
</evidence>
<protein>
    <submittedName>
        <fullName evidence="16">Cytochrome P450</fullName>
    </submittedName>
</protein>
<comment type="caution">
    <text evidence="16">The sequence shown here is derived from an EMBL/GenBank/DDBJ whole genome shotgun (WGS) entry which is preliminary data.</text>
</comment>
<reference evidence="16 17" key="1">
    <citation type="journal article" date="2024" name="BMC Genomics">
        <title>De novo assembly and annotation of Popillia japonica's genome with initial clues to its potential as an invasive pest.</title>
        <authorList>
            <person name="Cucini C."/>
            <person name="Boschi S."/>
            <person name="Funari R."/>
            <person name="Cardaioli E."/>
            <person name="Iannotti N."/>
            <person name="Marturano G."/>
            <person name="Paoli F."/>
            <person name="Bruttini M."/>
            <person name="Carapelli A."/>
            <person name="Frati F."/>
            <person name="Nardi F."/>
        </authorList>
    </citation>
    <scope>NUCLEOTIDE SEQUENCE [LARGE SCALE GENOMIC DNA]</scope>
    <source>
        <strain evidence="16">DMR45628</strain>
    </source>
</reference>
<accession>A0AAW1MF81</accession>
<comment type="similarity">
    <text evidence="5 15">Belongs to the cytochrome P450 family.</text>
</comment>
<evidence type="ECO:0000256" key="15">
    <source>
        <dbReference type="RuleBase" id="RU000461"/>
    </source>
</evidence>
<dbReference type="GO" id="GO:0020037">
    <property type="term" value="F:heme binding"/>
    <property type="evidence" value="ECO:0007669"/>
    <property type="project" value="InterPro"/>
</dbReference>
<evidence type="ECO:0000256" key="5">
    <source>
        <dbReference type="ARBA" id="ARBA00010617"/>
    </source>
</evidence>
<evidence type="ECO:0000256" key="7">
    <source>
        <dbReference type="ARBA" id="ARBA00022723"/>
    </source>
</evidence>
<sequence>MYPSVPFVMRTIEQNVQIDQYHIPAGSHIILHIYGIHNCPEYYPDPRVFQPNRFLPENCIGRHPYSYIPFSAGPRNCIGQKFAMCEEKTILASVIKRYKVTAMEKIEDIKKTEFDDYLDDGCRNMWFQQDGAFVHNVRNAREILIEEFGTKWIENGGPINVRNAREILIEEFGTKWIENGGPIN</sequence>
<dbReference type="PRINTS" id="PR00463">
    <property type="entry name" value="EP450I"/>
</dbReference>
<organism evidence="16 17">
    <name type="scientific">Popillia japonica</name>
    <name type="common">Japanese beetle</name>
    <dbReference type="NCBI Taxonomy" id="7064"/>
    <lineage>
        <taxon>Eukaryota</taxon>
        <taxon>Metazoa</taxon>
        <taxon>Ecdysozoa</taxon>
        <taxon>Arthropoda</taxon>
        <taxon>Hexapoda</taxon>
        <taxon>Insecta</taxon>
        <taxon>Pterygota</taxon>
        <taxon>Neoptera</taxon>
        <taxon>Endopterygota</taxon>
        <taxon>Coleoptera</taxon>
        <taxon>Polyphaga</taxon>
        <taxon>Scarabaeiformia</taxon>
        <taxon>Scarabaeidae</taxon>
        <taxon>Rutelinae</taxon>
        <taxon>Popillia</taxon>
    </lineage>
</organism>
<comment type="function">
    <text evidence="2">May be involved in the metabolism of insect hormones and in the breakdown of synthetic insecticides.</text>
</comment>
<keyword evidence="10 15" id="KW-0560">Oxidoreductase</keyword>
<dbReference type="InterPro" id="IPR050196">
    <property type="entry name" value="Cytochrome_P450_Monoox"/>
</dbReference>
<dbReference type="Pfam" id="PF00067">
    <property type="entry name" value="p450"/>
    <property type="match status" value="1"/>
</dbReference>
<keyword evidence="12 15" id="KW-0503">Monooxygenase</keyword>
<dbReference type="SUPFAM" id="SSF48264">
    <property type="entry name" value="Cytochrome P450"/>
    <property type="match status" value="1"/>
</dbReference>
<keyword evidence="8" id="KW-0256">Endoplasmic reticulum</keyword>
<evidence type="ECO:0000256" key="1">
    <source>
        <dbReference type="ARBA" id="ARBA00001971"/>
    </source>
</evidence>
<gene>
    <name evidence="16" type="ORF">QE152_g7531</name>
</gene>
<comment type="cofactor">
    <cofactor evidence="1 14">
        <name>heme</name>
        <dbReference type="ChEBI" id="CHEBI:30413"/>
    </cofactor>
</comment>
<proteinExistence type="inferred from homology"/>
<evidence type="ECO:0000256" key="2">
    <source>
        <dbReference type="ARBA" id="ARBA00003690"/>
    </source>
</evidence>
<evidence type="ECO:0000256" key="8">
    <source>
        <dbReference type="ARBA" id="ARBA00022824"/>
    </source>
</evidence>
<feature type="binding site" description="axial binding residue" evidence="14">
    <location>
        <position position="77"/>
    </location>
    <ligand>
        <name>heme</name>
        <dbReference type="ChEBI" id="CHEBI:30413"/>
    </ligand>
    <ligandPart>
        <name>Fe</name>
        <dbReference type="ChEBI" id="CHEBI:18248"/>
    </ligandPart>
</feature>
<keyword evidence="6 14" id="KW-0349">Heme</keyword>
<dbReference type="PROSITE" id="PS00086">
    <property type="entry name" value="CYTOCHROME_P450"/>
    <property type="match status" value="1"/>
</dbReference>
<dbReference type="InterPro" id="IPR001128">
    <property type="entry name" value="Cyt_P450"/>
</dbReference>
<dbReference type="PANTHER" id="PTHR24291">
    <property type="entry name" value="CYTOCHROME P450 FAMILY 4"/>
    <property type="match status" value="1"/>
</dbReference>
<evidence type="ECO:0000256" key="3">
    <source>
        <dbReference type="ARBA" id="ARBA00004174"/>
    </source>
</evidence>
<evidence type="ECO:0000256" key="10">
    <source>
        <dbReference type="ARBA" id="ARBA00023002"/>
    </source>
</evidence>
<dbReference type="AlphaFoldDB" id="A0AAW1MF81"/>
<evidence type="ECO:0000313" key="17">
    <source>
        <dbReference type="Proteomes" id="UP001458880"/>
    </source>
</evidence>
<dbReference type="InterPro" id="IPR036396">
    <property type="entry name" value="Cyt_P450_sf"/>
</dbReference>
<dbReference type="GO" id="GO:0016705">
    <property type="term" value="F:oxidoreductase activity, acting on paired donors, with incorporation or reduction of molecular oxygen"/>
    <property type="evidence" value="ECO:0007669"/>
    <property type="project" value="InterPro"/>
</dbReference>
<keyword evidence="13" id="KW-0472">Membrane</keyword>
<dbReference type="GO" id="GO:0004497">
    <property type="term" value="F:monooxygenase activity"/>
    <property type="evidence" value="ECO:0007669"/>
    <property type="project" value="UniProtKB-KW"/>
</dbReference>
<evidence type="ECO:0000256" key="12">
    <source>
        <dbReference type="ARBA" id="ARBA00023033"/>
    </source>
</evidence>
<name>A0AAW1MF81_POPJA</name>
<dbReference type="Proteomes" id="UP001458880">
    <property type="component" value="Unassembled WGS sequence"/>
</dbReference>
<keyword evidence="11 14" id="KW-0408">Iron</keyword>
<dbReference type="InterPro" id="IPR017972">
    <property type="entry name" value="Cyt_P450_CS"/>
</dbReference>
<evidence type="ECO:0000256" key="9">
    <source>
        <dbReference type="ARBA" id="ARBA00022848"/>
    </source>
</evidence>
<evidence type="ECO:0000256" key="6">
    <source>
        <dbReference type="ARBA" id="ARBA00022617"/>
    </source>
</evidence>
<dbReference type="PANTHER" id="PTHR24291:SF189">
    <property type="entry name" value="CYTOCHROME P450 4C3-RELATED"/>
    <property type="match status" value="1"/>
</dbReference>
<evidence type="ECO:0000313" key="16">
    <source>
        <dbReference type="EMBL" id="KAK9744720.1"/>
    </source>
</evidence>
<evidence type="ECO:0000256" key="14">
    <source>
        <dbReference type="PIRSR" id="PIRSR602401-1"/>
    </source>
</evidence>
<dbReference type="EMBL" id="JASPKY010000055">
    <property type="protein sequence ID" value="KAK9744720.1"/>
    <property type="molecule type" value="Genomic_DNA"/>
</dbReference>
<dbReference type="Gene3D" id="1.10.630.10">
    <property type="entry name" value="Cytochrome P450"/>
    <property type="match status" value="1"/>
</dbReference>
<keyword evidence="9" id="KW-0492">Microsome</keyword>
<keyword evidence="7 14" id="KW-0479">Metal-binding</keyword>